<protein>
    <recommendedName>
        <fullName evidence="3">Glucosamine-6-phosphate deaminase</fullName>
        <ecNumber evidence="3">3.5.99.6</ecNumber>
    </recommendedName>
</protein>
<dbReference type="GO" id="GO:0019262">
    <property type="term" value="P:N-acetylneuraminate catabolic process"/>
    <property type="evidence" value="ECO:0007669"/>
    <property type="project" value="TreeGrafter"/>
</dbReference>
<accession>A0A1H0A3D3</accession>
<dbReference type="Proteomes" id="UP000199063">
    <property type="component" value="Unassembled WGS sequence"/>
</dbReference>
<dbReference type="GO" id="GO:0006043">
    <property type="term" value="P:glucosamine catabolic process"/>
    <property type="evidence" value="ECO:0007669"/>
    <property type="project" value="TreeGrafter"/>
</dbReference>
<dbReference type="OrthoDB" id="9791139at2"/>
<gene>
    <name evidence="5" type="ORF">SAMN05444921_12333</name>
</gene>
<dbReference type="RefSeq" id="WP_093659899.1">
    <property type="nucleotide sequence ID" value="NZ_FNHI01000023.1"/>
</dbReference>
<dbReference type="GeneID" id="40832935"/>
<dbReference type="SUPFAM" id="SSF100950">
    <property type="entry name" value="NagB/RpiA/CoA transferase-like"/>
    <property type="match status" value="1"/>
</dbReference>
<dbReference type="PANTHER" id="PTHR11280:SF5">
    <property type="entry name" value="GLUCOSAMINE-6-PHOSPHATE ISOMERASE"/>
    <property type="match status" value="1"/>
</dbReference>
<dbReference type="InterPro" id="IPR018321">
    <property type="entry name" value="Glucosamine6P_isomerase_CS"/>
</dbReference>
<dbReference type="InterPro" id="IPR006148">
    <property type="entry name" value="Glc/Gal-6P_isomerase"/>
</dbReference>
<dbReference type="CDD" id="cd01399">
    <property type="entry name" value="GlcN6P_deaminase"/>
    <property type="match status" value="1"/>
</dbReference>
<dbReference type="GO" id="GO:0004342">
    <property type="term" value="F:glucosamine-6-phosphate deaminase activity"/>
    <property type="evidence" value="ECO:0007669"/>
    <property type="project" value="UniProtKB-UniRule"/>
</dbReference>
<dbReference type="STRING" id="1196353.SAMN05444921_12333"/>
<dbReference type="EC" id="3.5.99.6" evidence="3"/>
<dbReference type="Pfam" id="PF01182">
    <property type="entry name" value="Glucosamine_iso"/>
    <property type="match status" value="1"/>
</dbReference>
<keyword evidence="6" id="KW-1185">Reference proteome</keyword>
<organism evidence="5 6">
    <name type="scientific">Streptomyces wuyuanensis</name>
    <dbReference type="NCBI Taxonomy" id="1196353"/>
    <lineage>
        <taxon>Bacteria</taxon>
        <taxon>Bacillati</taxon>
        <taxon>Actinomycetota</taxon>
        <taxon>Actinomycetes</taxon>
        <taxon>Kitasatosporales</taxon>
        <taxon>Streptomycetaceae</taxon>
        <taxon>Streptomyces</taxon>
    </lineage>
</organism>
<dbReference type="InterPro" id="IPR004547">
    <property type="entry name" value="Glucosamine6P_isomerase"/>
</dbReference>
<evidence type="ECO:0000259" key="4">
    <source>
        <dbReference type="Pfam" id="PF01182"/>
    </source>
</evidence>
<name>A0A1H0A3D3_9ACTN</name>
<dbReference type="GO" id="GO:0042802">
    <property type="term" value="F:identical protein binding"/>
    <property type="evidence" value="ECO:0007669"/>
    <property type="project" value="TreeGrafter"/>
</dbReference>
<dbReference type="AlphaFoldDB" id="A0A1H0A3D3"/>
<dbReference type="Gene3D" id="3.40.50.1360">
    <property type="match status" value="1"/>
</dbReference>
<reference evidence="6" key="1">
    <citation type="submission" date="2016-10" db="EMBL/GenBank/DDBJ databases">
        <authorList>
            <person name="Varghese N."/>
            <person name="Submissions S."/>
        </authorList>
    </citation>
    <scope>NUCLEOTIDE SEQUENCE [LARGE SCALE GENOMIC DNA]</scope>
    <source>
        <strain evidence="6">CGMCC 4.7042</strain>
    </source>
</reference>
<dbReference type="PROSITE" id="PS01161">
    <property type="entry name" value="GLC_GALNAC_ISOMERASE"/>
    <property type="match status" value="1"/>
</dbReference>
<dbReference type="GO" id="GO:0006046">
    <property type="term" value="P:N-acetylglucosamine catabolic process"/>
    <property type="evidence" value="ECO:0007669"/>
    <property type="project" value="UniProtKB-UniRule"/>
</dbReference>
<evidence type="ECO:0000256" key="1">
    <source>
        <dbReference type="ARBA" id="ARBA00022801"/>
    </source>
</evidence>
<dbReference type="NCBIfam" id="TIGR00502">
    <property type="entry name" value="nagB"/>
    <property type="match status" value="1"/>
</dbReference>
<evidence type="ECO:0000313" key="5">
    <source>
        <dbReference type="EMBL" id="SDN27226.1"/>
    </source>
</evidence>
<dbReference type="NCBIfam" id="NF001684">
    <property type="entry name" value="PRK00443.1-4"/>
    <property type="match status" value="1"/>
</dbReference>
<dbReference type="PANTHER" id="PTHR11280">
    <property type="entry name" value="GLUCOSAMINE-6-PHOSPHATE ISOMERASE"/>
    <property type="match status" value="1"/>
</dbReference>
<dbReference type="GO" id="GO:0005737">
    <property type="term" value="C:cytoplasm"/>
    <property type="evidence" value="ECO:0007669"/>
    <property type="project" value="TreeGrafter"/>
</dbReference>
<evidence type="ECO:0000256" key="3">
    <source>
        <dbReference type="NCBIfam" id="TIGR00502"/>
    </source>
</evidence>
<keyword evidence="1" id="KW-0378">Hydrolase</keyword>
<dbReference type="EMBL" id="FNHI01000023">
    <property type="protein sequence ID" value="SDN27226.1"/>
    <property type="molecule type" value="Genomic_DNA"/>
</dbReference>
<sequence>MEVVIRPDAEDAGRTVAGIVHQALAEGVRTLGLATGSSPLGVYRDLARRHRHEGLSFSGVEAFLLDEYVGLPAAHLQSFAQVIRRELADHVDLDPARLHLPSGTAPDPAAEARRFERCLAEAGPVGLQILGIGVNGHIGFNEPGSSLASRTRLKTLTDDTRRDNARFFGGIEDVPRHVITQGLATIGEASHLVLIATGPHKARAVAAAVEGPVTAACPASVLQLHPHVTVVVDALAASQLEQRAYYRSIARYKPAGQRY</sequence>
<feature type="domain" description="Glucosamine/galactosamine-6-phosphate isomerase" evidence="4">
    <location>
        <begin position="10"/>
        <end position="223"/>
    </location>
</feature>
<evidence type="ECO:0000256" key="2">
    <source>
        <dbReference type="ARBA" id="ARBA00023277"/>
    </source>
</evidence>
<keyword evidence="2" id="KW-0119">Carbohydrate metabolism</keyword>
<dbReference type="GO" id="GO:0005975">
    <property type="term" value="P:carbohydrate metabolic process"/>
    <property type="evidence" value="ECO:0007669"/>
    <property type="project" value="InterPro"/>
</dbReference>
<proteinExistence type="predicted"/>
<dbReference type="InterPro" id="IPR037171">
    <property type="entry name" value="NagB/RpiA_transferase-like"/>
</dbReference>
<evidence type="ECO:0000313" key="6">
    <source>
        <dbReference type="Proteomes" id="UP000199063"/>
    </source>
</evidence>